<proteinExistence type="predicted"/>
<dbReference type="Proteomes" id="UP000033115">
    <property type="component" value="Chromosome"/>
</dbReference>
<dbReference type="AlphaFoldDB" id="A0A0E3JZX6"/>
<keyword evidence="2" id="KW-1185">Reference proteome</keyword>
<gene>
    <name evidence="1" type="ORF">CSCA_1633</name>
</gene>
<dbReference type="RefSeq" id="WP_029159286.1">
    <property type="nucleotide sequence ID" value="NZ_CP009933.1"/>
</dbReference>
<evidence type="ECO:0000313" key="2">
    <source>
        <dbReference type="Proteomes" id="UP000033115"/>
    </source>
</evidence>
<dbReference type="EMBL" id="CP009933">
    <property type="protein sequence ID" value="AKA68758.1"/>
    <property type="molecule type" value="Genomic_DNA"/>
</dbReference>
<protein>
    <submittedName>
        <fullName evidence="1">Uncharacterized protein</fullName>
    </submittedName>
</protein>
<accession>A0A0E3JZX6</accession>
<evidence type="ECO:0000313" key="1">
    <source>
        <dbReference type="EMBL" id="AKA68758.1"/>
    </source>
</evidence>
<sequence length="157" mass="18124">MKLKKEITIALIVIMALMIFTYARHLGIVGNSYLKISEDTKEKITSIIKKSKGEIPNLQTDNCKASWIKEAHIKQKEMMDKVLNTLTVVGESRKGKPDKFIIATFYDNMQVYIPYNKKDAHKNIIVEIDNHYYIAVAKEDDIKTIINYMEKQGVLKE</sequence>
<reference evidence="1 2" key="1">
    <citation type="journal article" date="2015" name="J. Biotechnol.">
        <title>Complete genome sequence of a malodorant-producing acetogen, Clostridium scatologenes ATCC 25775(T).</title>
        <authorList>
            <person name="Zhu Z."/>
            <person name="Guo T."/>
            <person name="Zheng H."/>
            <person name="Song T."/>
            <person name="Ouyang P."/>
            <person name="Xie J."/>
        </authorList>
    </citation>
    <scope>NUCLEOTIDE SEQUENCE [LARGE SCALE GENOMIC DNA]</scope>
    <source>
        <strain evidence="1 2">ATCC 25775</strain>
    </source>
</reference>
<dbReference type="STRING" id="1548.CSCA_1633"/>
<dbReference type="KEGG" id="csq:CSCA_1633"/>
<name>A0A0E3JZX6_CLOSL</name>
<dbReference type="HOGENOM" id="CLU_1674876_0_0_9"/>
<organism evidence="1 2">
    <name type="scientific">Clostridium scatologenes</name>
    <dbReference type="NCBI Taxonomy" id="1548"/>
    <lineage>
        <taxon>Bacteria</taxon>
        <taxon>Bacillati</taxon>
        <taxon>Bacillota</taxon>
        <taxon>Clostridia</taxon>
        <taxon>Eubacteriales</taxon>
        <taxon>Clostridiaceae</taxon>
        <taxon>Clostridium</taxon>
    </lineage>
</organism>